<evidence type="ECO:0000313" key="5">
    <source>
        <dbReference type="Proteomes" id="UP001138997"/>
    </source>
</evidence>
<organism evidence="4 5">
    <name type="scientific">Kineosporia babensis</name>
    <dbReference type="NCBI Taxonomy" id="499548"/>
    <lineage>
        <taxon>Bacteria</taxon>
        <taxon>Bacillati</taxon>
        <taxon>Actinomycetota</taxon>
        <taxon>Actinomycetes</taxon>
        <taxon>Kineosporiales</taxon>
        <taxon>Kineosporiaceae</taxon>
        <taxon>Kineosporia</taxon>
    </lineage>
</organism>
<evidence type="ECO:0000259" key="3">
    <source>
        <dbReference type="Pfam" id="PF06724"/>
    </source>
</evidence>
<name>A0A9X1N9L7_9ACTN</name>
<feature type="transmembrane region" description="Helical" evidence="2">
    <location>
        <begin position="216"/>
        <end position="237"/>
    </location>
</feature>
<dbReference type="Pfam" id="PF06724">
    <property type="entry name" value="DUF1206"/>
    <property type="match status" value="3"/>
</dbReference>
<feature type="transmembrane region" description="Helical" evidence="2">
    <location>
        <begin position="85"/>
        <end position="108"/>
    </location>
</feature>
<feature type="region of interest" description="Disordered" evidence="1">
    <location>
        <begin position="1"/>
        <end position="26"/>
    </location>
</feature>
<keyword evidence="2" id="KW-1133">Transmembrane helix</keyword>
<feature type="transmembrane region" description="Helical" evidence="2">
    <location>
        <begin position="168"/>
        <end position="189"/>
    </location>
</feature>
<dbReference type="EMBL" id="JAJOMB010000001">
    <property type="protein sequence ID" value="MCD5309675.1"/>
    <property type="molecule type" value="Genomic_DNA"/>
</dbReference>
<evidence type="ECO:0000256" key="1">
    <source>
        <dbReference type="SAM" id="MobiDB-lite"/>
    </source>
</evidence>
<keyword evidence="5" id="KW-1185">Reference proteome</keyword>
<evidence type="ECO:0000313" key="4">
    <source>
        <dbReference type="EMBL" id="MCD5309675.1"/>
    </source>
</evidence>
<keyword evidence="2" id="KW-0812">Transmembrane</keyword>
<proteinExistence type="predicted"/>
<feature type="compositionally biased region" description="Polar residues" evidence="1">
    <location>
        <begin position="1"/>
        <end position="10"/>
    </location>
</feature>
<feature type="transmembrane region" description="Helical" evidence="2">
    <location>
        <begin position="129"/>
        <end position="148"/>
    </location>
</feature>
<reference evidence="4" key="1">
    <citation type="submission" date="2021-11" db="EMBL/GenBank/DDBJ databases">
        <title>Streptomyces corallinus and Kineosporia corallina sp. nov., two new coral-derived marine actinobacteria.</title>
        <authorList>
            <person name="Buangrab K."/>
            <person name="Sutthacheep M."/>
            <person name="Yeemin T."/>
            <person name="Harunari E."/>
            <person name="Igarashi Y."/>
            <person name="Sripreechasak P."/>
            <person name="Kanchanasin P."/>
            <person name="Tanasupawat S."/>
            <person name="Phongsopitanun W."/>
        </authorList>
    </citation>
    <scope>NUCLEOTIDE SEQUENCE</scope>
    <source>
        <strain evidence="4">JCM 31032</strain>
    </source>
</reference>
<dbReference type="InterPro" id="IPR009597">
    <property type="entry name" value="DUF1206"/>
</dbReference>
<protein>
    <submittedName>
        <fullName evidence="4">DUF1206 domain-containing protein</fullName>
    </submittedName>
</protein>
<feature type="transmembrane region" description="Helical" evidence="2">
    <location>
        <begin position="257"/>
        <end position="278"/>
    </location>
</feature>
<feature type="domain" description="DUF1206" evidence="3">
    <location>
        <begin position="214"/>
        <end position="281"/>
    </location>
</feature>
<dbReference type="RefSeq" id="WP_231438597.1">
    <property type="nucleotide sequence ID" value="NZ_JAJOMB010000001.1"/>
</dbReference>
<evidence type="ECO:0000256" key="2">
    <source>
        <dbReference type="SAM" id="Phobius"/>
    </source>
</evidence>
<accession>A0A9X1N9L7</accession>
<feature type="domain" description="DUF1206" evidence="3">
    <location>
        <begin position="124"/>
        <end position="193"/>
    </location>
</feature>
<gene>
    <name evidence="4" type="ORF">LR394_02115</name>
</gene>
<keyword evidence="2" id="KW-0472">Membrane</keyword>
<feature type="transmembrane region" description="Helical" evidence="2">
    <location>
        <begin position="44"/>
        <end position="65"/>
    </location>
</feature>
<dbReference type="AlphaFoldDB" id="A0A9X1N9L7"/>
<dbReference type="Proteomes" id="UP001138997">
    <property type="component" value="Unassembled WGS sequence"/>
</dbReference>
<feature type="domain" description="DUF1206" evidence="3">
    <location>
        <begin position="44"/>
        <end position="109"/>
    </location>
</feature>
<comment type="caution">
    <text evidence="4">The sequence shown here is derived from an EMBL/GenBank/DDBJ whole genome shotgun (WGS) entry which is preliminary data.</text>
</comment>
<sequence length="286" mass="29431">MASTTPTRNGGSEGNGSGAKKAQNTAKGLAHQANSPWLKKLGQVGVAAIGVVYLLLAWIALQVAWGGSEESADNTGALQEVAEKPFGQVLLVVMGLGLIGFAVWQFLLSIIGPPSDDSAFKRVSAAGKGIFGAALAVQSLKIGLGGGSSQSSSEKTSDWTATLMEAPAGRVLVVILGLGVLAYAGYMAYKGVKKKFLEKLEGHPGRGITRLGQAGWISRGVAFGVLGILFVVAGIQADPEEASGLDAALKTLAGQPFGQWILTLVALGLACYAVFQLVTARQHKEG</sequence>